<dbReference type="EMBL" id="BAAATZ010000006">
    <property type="protein sequence ID" value="GAA2722975.1"/>
    <property type="molecule type" value="Genomic_DNA"/>
</dbReference>
<feature type="domain" description="DUF397" evidence="1">
    <location>
        <begin position="43"/>
        <end position="93"/>
    </location>
</feature>
<sequence>MEHAASGHRTRPRAKGESLVRIEEIAIHLAQGGSGQVTRQYSGWRKSRHSEPNGDCVEVGRSAARTICVRDSKADGTGPVLEFTTTEWTDFARRFHDQG</sequence>
<evidence type="ECO:0000313" key="3">
    <source>
        <dbReference type="Proteomes" id="UP001501842"/>
    </source>
</evidence>
<proteinExistence type="predicted"/>
<organism evidence="2 3">
    <name type="scientific">Actinocorallia aurantiaca</name>
    <dbReference type="NCBI Taxonomy" id="46204"/>
    <lineage>
        <taxon>Bacteria</taxon>
        <taxon>Bacillati</taxon>
        <taxon>Actinomycetota</taxon>
        <taxon>Actinomycetes</taxon>
        <taxon>Streptosporangiales</taxon>
        <taxon>Thermomonosporaceae</taxon>
        <taxon>Actinocorallia</taxon>
    </lineage>
</organism>
<keyword evidence="3" id="KW-1185">Reference proteome</keyword>
<dbReference type="Proteomes" id="UP001501842">
    <property type="component" value="Unassembled WGS sequence"/>
</dbReference>
<dbReference type="Pfam" id="PF04149">
    <property type="entry name" value="DUF397"/>
    <property type="match status" value="1"/>
</dbReference>
<gene>
    <name evidence="2" type="ORF">GCM10010439_17070</name>
</gene>
<reference evidence="3" key="1">
    <citation type="journal article" date="2019" name="Int. J. Syst. Evol. Microbiol.">
        <title>The Global Catalogue of Microorganisms (GCM) 10K type strain sequencing project: providing services to taxonomists for standard genome sequencing and annotation.</title>
        <authorList>
            <consortium name="The Broad Institute Genomics Platform"/>
            <consortium name="The Broad Institute Genome Sequencing Center for Infectious Disease"/>
            <person name="Wu L."/>
            <person name="Ma J."/>
        </authorList>
    </citation>
    <scope>NUCLEOTIDE SEQUENCE [LARGE SCALE GENOMIC DNA]</scope>
    <source>
        <strain evidence="3">JCM 8201</strain>
    </source>
</reference>
<evidence type="ECO:0000259" key="1">
    <source>
        <dbReference type="Pfam" id="PF04149"/>
    </source>
</evidence>
<protein>
    <recommendedName>
        <fullName evidence="1">DUF397 domain-containing protein</fullName>
    </recommendedName>
</protein>
<dbReference type="InterPro" id="IPR007278">
    <property type="entry name" value="DUF397"/>
</dbReference>
<evidence type="ECO:0000313" key="2">
    <source>
        <dbReference type="EMBL" id="GAA2722975.1"/>
    </source>
</evidence>
<name>A0ABP6GFU1_9ACTN</name>
<accession>A0ABP6GFU1</accession>
<comment type="caution">
    <text evidence="2">The sequence shown here is derived from an EMBL/GenBank/DDBJ whole genome shotgun (WGS) entry which is preliminary data.</text>
</comment>